<gene>
    <name evidence="1" type="ORF">OLMES_2121</name>
</gene>
<sequence length="370" mass="42582">MTTSLLIQILRNPAGVTELNGIAWSQLINESRTANLLGKLFWILKQNKLEKFIPQYALNHLESEFKQHQLQKNQSVWELSKVFNISQKIDVPILVLKGAAYFYSDQNAGEGRTLSDIDLLVEKKNLKAMEAALFANGWISKEVDDYDEKYYREWSHEIPPLIHYKSGTVIDLHHNIFPVLRHLNPPVEPLFEHALQTEKCGTLHPHDMIIHSATHLFWEGEFDNGLRDLVDIQQLLQSHVVDQENGWQELATRACALNLGQPLFYALRYCKAILYLPVPKACFKLLRQENKSAMRIPAGYGLLIMDWLFLHVLKPAHSHCASSGDALARQLLYWRGHLIKMPGKVLLPHLLKKTIKSLRKQEEKKLPDLN</sequence>
<keyword evidence="2" id="KW-1185">Reference proteome</keyword>
<dbReference type="InterPro" id="IPR039498">
    <property type="entry name" value="NTP_transf_5"/>
</dbReference>
<name>A0A1Y0I9U1_9GAMM</name>
<reference evidence="1 2" key="1">
    <citation type="submission" date="2017-05" db="EMBL/GenBank/DDBJ databases">
        <title>Genomic insights into alkan degradation activity of Oleiphilus messinensis.</title>
        <authorList>
            <person name="Kozyavkin S.A."/>
            <person name="Slesarev A.I."/>
            <person name="Golyshin P.N."/>
            <person name="Korzhenkov A."/>
            <person name="Golyshina O.N."/>
            <person name="Toshchakov S.V."/>
        </authorList>
    </citation>
    <scope>NUCLEOTIDE SEQUENCE [LARGE SCALE GENOMIC DNA]</scope>
    <source>
        <strain evidence="1 2">ME102</strain>
    </source>
</reference>
<dbReference type="OrthoDB" id="5497963at2"/>
<dbReference type="Pfam" id="PF14907">
    <property type="entry name" value="NTP_transf_5"/>
    <property type="match status" value="1"/>
</dbReference>
<dbReference type="Proteomes" id="UP000196027">
    <property type="component" value="Chromosome"/>
</dbReference>
<evidence type="ECO:0000313" key="1">
    <source>
        <dbReference type="EMBL" id="ARU56194.1"/>
    </source>
</evidence>
<protein>
    <recommendedName>
        <fullName evidence="3">Nucleotidyltransferase family protein</fullName>
    </recommendedName>
</protein>
<evidence type="ECO:0000313" key="2">
    <source>
        <dbReference type="Proteomes" id="UP000196027"/>
    </source>
</evidence>
<accession>A0A1Y0I9U1</accession>
<dbReference type="EMBL" id="CP021425">
    <property type="protein sequence ID" value="ARU56194.1"/>
    <property type="molecule type" value="Genomic_DNA"/>
</dbReference>
<dbReference type="KEGG" id="ome:OLMES_2121"/>
<dbReference type="RefSeq" id="WP_157678252.1">
    <property type="nucleotide sequence ID" value="NZ_CP021425.1"/>
</dbReference>
<organism evidence="1 2">
    <name type="scientific">Oleiphilus messinensis</name>
    <dbReference type="NCBI Taxonomy" id="141451"/>
    <lineage>
        <taxon>Bacteria</taxon>
        <taxon>Pseudomonadati</taxon>
        <taxon>Pseudomonadota</taxon>
        <taxon>Gammaproteobacteria</taxon>
        <taxon>Oceanospirillales</taxon>
        <taxon>Oleiphilaceae</taxon>
        <taxon>Oleiphilus</taxon>
    </lineage>
</organism>
<evidence type="ECO:0008006" key="3">
    <source>
        <dbReference type="Google" id="ProtNLM"/>
    </source>
</evidence>
<dbReference type="AlphaFoldDB" id="A0A1Y0I9U1"/>
<proteinExistence type="predicted"/>